<dbReference type="SUPFAM" id="SSF53822">
    <property type="entry name" value="Periplasmic binding protein-like I"/>
    <property type="match status" value="1"/>
</dbReference>
<dbReference type="GO" id="GO:0030313">
    <property type="term" value="C:cell envelope"/>
    <property type="evidence" value="ECO:0007669"/>
    <property type="project" value="UniProtKB-SubCell"/>
</dbReference>
<evidence type="ECO:0000256" key="2">
    <source>
        <dbReference type="ARBA" id="ARBA00007639"/>
    </source>
</evidence>
<comment type="similarity">
    <text evidence="2">Belongs to the bacterial solute-binding protein 2 family.</text>
</comment>
<keyword evidence="7" id="KW-1185">Reference proteome</keyword>
<dbReference type="PANTHER" id="PTHR46847:SF1">
    <property type="entry name" value="D-ALLOSE-BINDING PERIPLASMIC PROTEIN-RELATED"/>
    <property type="match status" value="1"/>
</dbReference>
<feature type="domain" description="Periplasmic binding protein" evidence="5">
    <location>
        <begin position="63"/>
        <end position="337"/>
    </location>
</feature>
<dbReference type="Gene3D" id="3.40.50.2300">
    <property type="match status" value="2"/>
</dbReference>
<dbReference type="InterPro" id="IPR028082">
    <property type="entry name" value="Peripla_BP_I"/>
</dbReference>
<name>A0A1H0MTY9_9ACTN</name>
<dbReference type="PANTHER" id="PTHR46847">
    <property type="entry name" value="D-ALLOSE-BINDING PERIPLASMIC PROTEIN-RELATED"/>
    <property type="match status" value="1"/>
</dbReference>
<evidence type="ECO:0000313" key="7">
    <source>
        <dbReference type="Proteomes" id="UP000199341"/>
    </source>
</evidence>
<dbReference type="RefSeq" id="WP_093787070.1">
    <property type="nucleotide sequence ID" value="NZ_FNIE01000013.1"/>
</dbReference>
<sequence>MKISAHCVTTATRAGRHRPRAAMAATAVCLAAALAACGSNSSSGNSSSAAGGSGGSSGSVGVSLIVKTLTNPYFVSMEKDAKTAAAKDNVKLTVAAGTSDGDTQTQITAIDNAIARGDKGILITTNGDAVNAALNRAKQAGLFVIALDTATNPASVADITYATDNTAAGRLDGQYAAAALAGKPAVIAMLDLFNDQVVSVDIDRDHGFLQGMGIDPRSTTQNAKEAKSGRYSGGSYTIACHQPTKGAIDGGRTAMENCLSANPGINVVYAINEPAAQGAYNALKAAGKAGKVALYAIDGSCSGLKLVAGGEFTADAVQYPGKMASLGVDAIAKLARGGAKPSATHGKTFYDTGTALVAAKPVTGVSVTSPSAGAGTCWG</sequence>
<dbReference type="InterPro" id="IPR025997">
    <property type="entry name" value="SBP_2_dom"/>
</dbReference>
<gene>
    <name evidence="6" type="ORF">SAMN05216259_11393</name>
</gene>
<dbReference type="OrthoDB" id="4827464at2"/>
<dbReference type="Proteomes" id="UP000199341">
    <property type="component" value="Unassembled WGS sequence"/>
</dbReference>
<keyword evidence="3" id="KW-0732">Signal</keyword>
<dbReference type="Pfam" id="PF13407">
    <property type="entry name" value="Peripla_BP_4"/>
    <property type="match status" value="1"/>
</dbReference>
<dbReference type="STRING" id="310781.SAMN05216259_11393"/>
<protein>
    <submittedName>
        <fullName evidence="6">Fructose transport system substrate-binding protein</fullName>
    </submittedName>
</protein>
<dbReference type="AlphaFoldDB" id="A0A1H0MTY9"/>
<accession>A0A1H0MTY9</accession>
<feature type="region of interest" description="Disordered" evidence="4">
    <location>
        <begin position="213"/>
        <end position="232"/>
    </location>
</feature>
<dbReference type="GO" id="GO:0030246">
    <property type="term" value="F:carbohydrate binding"/>
    <property type="evidence" value="ECO:0007669"/>
    <property type="project" value="UniProtKB-ARBA"/>
</dbReference>
<dbReference type="EMBL" id="FNIE01000013">
    <property type="protein sequence ID" value="SDO83834.1"/>
    <property type="molecule type" value="Genomic_DNA"/>
</dbReference>
<evidence type="ECO:0000256" key="4">
    <source>
        <dbReference type="SAM" id="MobiDB-lite"/>
    </source>
</evidence>
<comment type="subcellular location">
    <subcellularLocation>
        <location evidence="1">Cell envelope</location>
    </subcellularLocation>
</comment>
<organism evidence="6 7">
    <name type="scientific">Actinacidiphila guanduensis</name>
    <dbReference type="NCBI Taxonomy" id="310781"/>
    <lineage>
        <taxon>Bacteria</taxon>
        <taxon>Bacillati</taxon>
        <taxon>Actinomycetota</taxon>
        <taxon>Actinomycetes</taxon>
        <taxon>Kitasatosporales</taxon>
        <taxon>Streptomycetaceae</taxon>
        <taxon>Actinacidiphila</taxon>
    </lineage>
</organism>
<evidence type="ECO:0000259" key="5">
    <source>
        <dbReference type="Pfam" id="PF13407"/>
    </source>
</evidence>
<reference evidence="6 7" key="1">
    <citation type="submission" date="2016-10" db="EMBL/GenBank/DDBJ databases">
        <authorList>
            <person name="de Groot N.N."/>
        </authorList>
    </citation>
    <scope>NUCLEOTIDE SEQUENCE [LARGE SCALE GENOMIC DNA]</scope>
    <source>
        <strain evidence="6 7">CGMCC 4.2022</strain>
    </source>
</reference>
<proteinExistence type="inferred from homology"/>
<evidence type="ECO:0000256" key="3">
    <source>
        <dbReference type="ARBA" id="ARBA00022729"/>
    </source>
</evidence>
<evidence type="ECO:0000313" key="6">
    <source>
        <dbReference type="EMBL" id="SDO83834.1"/>
    </source>
</evidence>
<evidence type="ECO:0000256" key="1">
    <source>
        <dbReference type="ARBA" id="ARBA00004196"/>
    </source>
</evidence>